<comment type="function">
    <text evidence="1">Involved in DNA recombination.</text>
</comment>
<dbReference type="InterPro" id="IPR003798">
    <property type="entry name" value="DNA_recombination_RmuC"/>
</dbReference>
<keyword evidence="4" id="KW-0233">DNA recombination</keyword>
<dbReference type="EMBL" id="JAERMS010000014">
    <property type="protein sequence ID" value="MBO1363374.1"/>
    <property type="molecule type" value="Genomic_DNA"/>
</dbReference>
<feature type="compositionally biased region" description="Basic and acidic residues" evidence="6">
    <location>
        <begin position="440"/>
        <end position="450"/>
    </location>
</feature>
<evidence type="ECO:0000256" key="2">
    <source>
        <dbReference type="ARBA" id="ARBA00009840"/>
    </source>
</evidence>
<evidence type="ECO:0000256" key="4">
    <source>
        <dbReference type="ARBA" id="ARBA00023172"/>
    </source>
</evidence>
<name>A0ABS3M5G6_9BACT</name>
<feature type="compositionally biased region" description="Polar residues" evidence="6">
    <location>
        <begin position="430"/>
        <end position="439"/>
    </location>
</feature>
<protein>
    <submittedName>
        <fullName evidence="7">DNA recombination protein RmuC</fullName>
    </submittedName>
</protein>
<keyword evidence="3 5" id="KW-0175">Coiled coil</keyword>
<evidence type="ECO:0000313" key="8">
    <source>
        <dbReference type="Proteomes" id="UP000664265"/>
    </source>
</evidence>
<gene>
    <name evidence="7" type="primary">rmuC</name>
    <name evidence="7" type="ORF">JHU38_06230</name>
</gene>
<dbReference type="PANTHER" id="PTHR30563:SF0">
    <property type="entry name" value="DNA RECOMBINATION PROTEIN RMUC"/>
    <property type="match status" value="1"/>
</dbReference>
<keyword evidence="8" id="KW-1185">Reference proteome</keyword>
<dbReference type="Pfam" id="PF02646">
    <property type="entry name" value="RmuC"/>
    <property type="match status" value="1"/>
</dbReference>
<proteinExistence type="inferred from homology"/>
<feature type="coiled-coil region" evidence="5">
    <location>
        <begin position="47"/>
        <end position="144"/>
    </location>
</feature>
<reference evidence="7 8" key="1">
    <citation type="submission" date="2021-01" db="EMBL/GenBank/DDBJ databases">
        <title>Prevotella A2931 sp. nov.</title>
        <authorList>
            <person name="Buhl M."/>
            <person name="Oberhettinger P."/>
        </authorList>
    </citation>
    <scope>NUCLEOTIDE SEQUENCE [LARGE SCALE GENOMIC DNA]</scope>
    <source>
        <strain evidence="7 8">A2931</strain>
    </source>
</reference>
<evidence type="ECO:0000256" key="5">
    <source>
        <dbReference type="SAM" id="Coils"/>
    </source>
</evidence>
<dbReference type="RefSeq" id="WP_107582049.1">
    <property type="nucleotide sequence ID" value="NZ_JAERMS010000014.1"/>
</dbReference>
<sequence>MEILISVICLLIGLAIGYLLCQSKSQSALSSLQSQRDVLQSKVADSARQTEDLRADFEKQKQELKANHERQLAELRQAQRDQLEQQLKLIREQMNSASEKILKERAEELSENNKQQLSSILNPLHENIRQMKEAVEKSDRQQNESMTRLDQSIKENMKQAREVGERADKLASALTSENKTQGNFGELRLKQVLESMGLEEGLQFEEQATMKDEQGHTIYEEDGHRLIPDVILHFPDSRDVIIDSKMSFKAFEDYHNADTDQAREEALRRHILSVRNHVNELARKNYSKYIRDGRHRLDFVMMYVFSEGALQLALAHEPGLWKEAYDKGVVIAGSQNLYMMLRVLEMTWKQVRQVENQQEIMKAANTIIDRVQLFYERFLKVDEQLRKTQEAFDDVKRTTQPSGLSIMTAARQLITFGGEENPKRKVRIAQDNTATQQSLEKAESNNEGKK</sequence>
<comment type="similarity">
    <text evidence="2">Belongs to the RmuC family.</text>
</comment>
<dbReference type="PANTHER" id="PTHR30563">
    <property type="entry name" value="DNA RECOMBINATION PROTEIN RMUC"/>
    <property type="match status" value="1"/>
</dbReference>
<dbReference type="Proteomes" id="UP000664265">
    <property type="component" value="Unassembled WGS sequence"/>
</dbReference>
<accession>A0ABS3M5G6</accession>
<feature type="region of interest" description="Disordered" evidence="6">
    <location>
        <begin position="424"/>
        <end position="450"/>
    </location>
</feature>
<organism evidence="7 8">
    <name type="scientific">Prevotella illustrans</name>
    <dbReference type="NCBI Taxonomy" id="2800387"/>
    <lineage>
        <taxon>Bacteria</taxon>
        <taxon>Pseudomonadati</taxon>
        <taxon>Bacteroidota</taxon>
        <taxon>Bacteroidia</taxon>
        <taxon>Bacteroidales</taxon>
        <taxon>Prevotellaceae</taxon>
        <taxon>Prevotella</taxon>
    </lineage>
</organism>
<evidence type="ECO:0000256" key="1">
    <source>
        <dbReference type="ARBA" id="ARBA00003416"/>
    </source>
</evidence>
<comment type="caution">
    <text evidence="7">The sequence shown here is derived from an EMBL/GenBank/DDBJ whole genome shotgun (WGS) entry which is preliminary data.</text>
</comment>
<evidence type="ECO:0000256" key="3">
    <source>
        <dbReference type="ARBA" id="ARBA00023054"/>
    </source>
</evidence>
<evidence type="ECO:0000313" key="7">
    <source>
        <dbReference type="EMBL" id="MBO1363374.1"/>
    </source>
</evidence>
<evidence type="ECO:0000256" key="6">
    <source>
        <dbReference type="SAM" id="MobiDB-lite"/>
    </source>
</evidence>